<sequence length="105" mass="11905">MTESQIIDRYFELATPADSEPYFDQFTPDAVVEDEGVEYHGIDEIRRWRTEVPQVHYAVLSTVESGTGLTTIAEISGDFPGSPVNLSYYFEITQDGRISVLRIRV</sequence>
<evidence type="ECO:0000313" key="2">
    <source>
        <dbReference type="EMBL" id="MDV6260573.1"/>
    </source>
</evidence>
<dbReference type="InterPro" id="IPR037401">
    <property type="entry name" value="SnoaL-like"/>
</dbReference>
<protein>
    <submittedName>
        <fullName evidence="2">Nuclear transport factor 2 family protein</fullName>
    </submittedName>
</protein>
<dbReference type="SUPFAM" id="SSF54427">
    <property type="entry name" value="NTF2-like"/>
    <property type="match status" value="1"/>
</dbReference>
<proteinExistence type="predicted"/>
<keyword evidence="3" id="KW-1185">Reference proteome</keyword>
<name>A0ABU4B8W2_9NOCA</name>
<dbReference type="Gene3D" id="3.10.450.50">
    <property type="match status" value="1"/>
</dbReference>
<evidence type="ECO:0000259" key="1">
    <source>
        <dbReference type="Pfam" id="PF12680"/>
    </source>
</evidence>
<dbReference type="EMBL" id="JAWLJX010000001">
    <property type="protein sequence ID" value="MDV6260573.1"/>
    <property type="molecule type" value="Genomic_DNA"/>
</dbReference>
<feature type="domain" description="SnoaL-like" evidence="1">
    <location>
        <begin position="8"/>
        <end position="98"/>
    </location>
</feature>
<reference evidence="2 3" key="1">
    <citation type="submission" date="2023-10" db="EMBL/GenBank/DDBJ databases">
        <title>Development of a sustainable strategy for remediation of hydrocarbon-contaminated territories based on the waste exchange concept.</title>
        <authorList>
            <person name="Krivoruchko A."/>
        </authorList>
    </citation>
    <scope>NUCLEOTIDE SEQUENCE [LARGE SCALE GENOMIC DNA]</scope>
    <source>
        <strain evidence="2 3">IEGM 1323</strain>
    </source>
</reference>
<gene>
    <name evidence="2" type="ORF">R3P96_04395</name>
</gene>
<comment type="caution">
    <text evidence="2">The sequence shown here is derived from an EMBL/GenBank/DDBJ whole genome shotgun (WGS) entry which is preliminary data.</text>
</comment>
<evidence type="ECO:0000313" key="3">
    <source>
        <dbReference type="Proteomes" id="UP001185755"/>
    </source>
</evidence>
<accession>A0ABU4B8W2</accession>
<dbReference type="InterPro" id="IPR032710">
    <property type="entry name" value="NTF2-like_dom_sf"/>
</dbReference>
<dbReference type="Proteomes" id="UP001185755">
    <property type="component" value="Unassembled WGS sequence"/>
</dbReference>
<dbReference type="RefSeq" id="WP_317563356.1">
    <property type="nucleotide sequence ID" value="NZ_JAWLJX010000001.1"/>
</dbReference>
<dbReference type="Pfam" id="PF12680">
    <property type="entry name" value="SnoaL_2"/>
    <property type="match status" value="1"/>
</dbReference>
<organism evidence="2 3">
    <name type="scientific">Rhodococcoides yunnanense</name>
    <dbReference type="NCBI Taxonomy" id="278209"/>
    <lineage>
        <taxon>Bacteria</taxon>
        <taxon>Bacillati</taxon>
        <taxon>Actinomycetota</taxon>
        <taxon>Actinomycetes</taxon>
        <taxon>Mycobacteriales</taxon>
        <taxon>Nocardiaceae</taxon>
        <taxon>Rhodococcoides</taxon>
    </lineage>
</organism>